<dbReference type="RefSeq" id="WP_236890295.1">
    <property type="nucleotide sequence ID" value="NZ_AP024488.1"/>
</dbReference>
<dbReference type="Proteomes" id="UP001320148">
    <property type="component" value="Chromosome"/>
</dbReference>
<proteinExistence type="predicted"/>
<evidence type="ECO:0000313" key="1">
    <source>
        <dbReference type="EMBL" id="BCS98937.1"/>
    </source>
</evidence>
<gene>
    <name evidence="1" type="ORF">DSLASN_45690</name>
</gene>
<organism evidence="1 2">
    <name type="scientific">Desulfoluna limicola</name>
    <dbReference type="NCBI Taxonomy" id="2810562"/>
    <lineage>
        <taxon>Bacteria</taxon>
        <taxon>Pseudomonadati</taxon>
        <taxon>Thermodesulfobacteriota</taxon>
        <taxon>Desulfobacteria</taxon>
        <taxon>Desulfobacterales</taxon>
        <taxon>Desulfolunaceae</taxon>
        <taxon>Desulfoluna</taxon>
    </lineage>
</organism>
<keyword evidence="2" id="KW-1185">Reference proteome</keyword>
<protein>
    <submittedName>
        <fullName evidence="1">Uncharacterized protein</fullName>
    </submittedName>
</protein>
<sequence>MIEQNQFGTTTDMVIEEIDDHGLKRIMAIDDRGLYLTSPEKVGRRVADVNRYGVNRMEFKVILESLGYDTEAIFEKNRHRVRVEEGYTQAKKKVNPIKASKRGG</sequence>
<dbReference type="EMBL" id="AP024488">
    <property type="protein sequence ID" value="BCS98937.1"/>
    <property type="molecule type" value="Genomic_DNA"/>
</dbReference>
<accession>A0ABN6F934</accession>
<reference evidence="1 2" key="1">
    <citation type="submission" date="2021-02" db="EMBL/GenBank/DDBJ databases">
        <title>Complete genome of Desulfoluna sp. strain ASN36.</title>
        <authorList>
            <person name="Takahashi A."/>
            <person name="Kojima H."/>
            <person name="Fukui M."/>
        </authorList>
    </citation>
    <scope>NUCLEOTIDE SEQUENCE [LARGE SCALE GENOMIC DNA]</scope>
    <source>
        <strain evidence="1 2">ASN36</strain>
    </source>
</reference>
<evidence type="ECO:0000313" key="2">
    <source>
        <dbReference type="Proteomes" id="UP001320148"/>
    </source>
</evidence>
<name>A0ABN6F934_9BACT</name>